<protein>
    <submittedName>
        <fullName evidence="2">Glycosyltransferase involved in cell wall biosynthesis</fullName>
    </submittedName>
</protein>
<evidence type="ECO:0000313" key="3">
    <source>
        <dbReference type="Proteomes" id="UP000319449"/>
    </source>
</evidence>
<keyword evidence="3" id="KW-1185">Reference proteome</keyword>
<organism evidence="2 3">
    <name type="scientific">Geobacter argillaceus</name>
    <dbReference type="NCBI Taxonomy" id="345631"/>
    <lineage>
        <taxon>Bacteria</taxon>
        <taxon>Pseudomonadati</taxon>
        <taxon>Thermodesulfobacteriota</taxon>
        <taxon>Desulfuromonadia</taxon>
        <taxon>Geobacterales</taxon>
        <taxon>Geobacteraceae</taxon>
        <taxon>Geobacter</taxon>
    </lineage>
</organism>
<keyword evidence="2" id="KW-0808">Transferase</keyword>
<dbReference type="GO" id="GO:0016758">
    <property type="term" value="F:hexosyltransferase activity"/>
    <property type="evidence" value="ECO:0007669"/>
    <property type="project" value="UniProtKB-ARBA"/>
</dbReference>
<sequence>MNNLMPYCLDDRYATTRSVVEMFNIGIQPSTTCGGLRAKSHGKASYPAKPLISIITPVLNGASHIEETISSVINQRYDNIEFIVIDGCSVDGTLDILHRYDHCIDFWISEKDNGVYDAMNKGFKLATGDWMLFLGGDDLLVNCLDKVASHLMAPATIYYGDVYMPGQHSLYGGEFSAYKLMCRNIPHQAIFYPRIVGQKYCYDEQYRIVADYELNIRCFNDPHLAFSYMPILIAMFDDTNGLSATGKDEAFEKDKSLLLRRHFSKVNNALFTLRHLFKDFDRNVVRPISRIFKY</sequence>
<name>A0A562VNE0_9BACT</name>
<dbReference type="PANTHER" id="PTHR22916:SF67">
    <property type="entry name" value="COLANIC ACID BIOSYNTHESIS GLYCOSYL TRANSFERASE WCAE-RELATED"/>
    <property type="match status" value="1"/>
</dbReference>
<dbReference type="InterPro" id="IPR001173">
    <property type="entry name" value="Glyco_trans_2-like"/>
</dbReference>
<dbReference type="Gene3D" id="3.90.550.10">
    <property type="entry name" value="Spore Coat Polysaccharide Biosynthesis Protein SpsA, Chain A"/>
    <property type="match status" value="1"/>
</dbReference>
<comment type="caution">
    <text evidence="2">The sequence shown here is derived from an EMBL/GenBank/DDBJ whole genome shotgun (WGS) entry which is preliminary data.</text>
</comment>
<dbReference type="RefSeq" id="WP_170241889.1">
    <property type="nucleotide sequence ID" value="NZ_VLLN01000010.1"/>
</dbReference>
<dbReference type="CDD" id="cd06433">
    <property type="entry name" value="GT_2_WfgS_like"/>
    <property type="match status" value="1"/>
</dbReference>
<dbReference type="PANTHER" id="PTHR22916">
    <property type="entry name" value="GLYCOSYLTRANSFERASE"/>
    <property type="match status" value="1"/>
</dbReference>
<proteinExistence type="predicted"/>
<dbReference type="EMBL" id="VLLN01000010">
    <property type="protein sequence ID" value="TWJ19291.1"/>
    <property type="molecule type" value="Genomic_DNA"/>
</dbReference>
<dbReference type="AlphaFoldDB" id="A0A562VNE0"/>
<evidence type="ECO:0000313" key="2">
    <source>
        <dbReference type="EMBL" id="TWJ19291.1"/>
    </source>
</evidence>
<accession>A0A562VNE0</accession>
<evidence type="ECO:0000259" key="1">
    <source>
        <dbReference type="Pfam" id="PF00535"/>
    </source>
</evidence>
<feature type="domain" description="Glycosyltransferase 2-like" evidence="1">
    <location>
        <begin position="53"/>
        <end position="169"/>
    </location>
</feature>
<dbReference type="Proteomes" id="UP000319449">
    <property type="component" value="Unassembled WGS sequence"/>
</dbReference>
<reference evidence="2 3" key="1">
    <citation type="submission" date="2019-07" db="EMBL/GenBank/DDBJ databases">
        <title>Genomic Encyclopedia of Archaeal and Bacterial Type Strains, Phase II (KMG-II): from individual species to whole genera.</title>
        <authorList>
            <person name="Goeker M."/>
        </authorList>
    </citation>
    <scope>NUCLEOTIDE SEQUENCE [LARGE SCALE GENOMIC DNA]</scope>
    <source>
        <strain evidence="2 3">ATCC BAA-1139</strain>
    </source>
</reference>
<dbReference type="Pfam" id="PF00535">
    <property type="entry name" value="Glycos_transf_2"/>
    <property type="match status" value="1"/>
</dbReference>
<dbReference type="InterPro" id="IPR029044">
    <property type="entry name" value="Nucleotide-diphossugar_trans"/>
</dbReference>
<dbReference type="SUPFAM" id="SSF53448">
    <property type="entry name" value="Nucleotide-diphospho-sugar transferases"/>
    <property type="match status" value="1"/>
</dbReference>
<gene>
    <name evidence="2" type="ORF">JN12_01982</name>
</gene>